<keyword evidence="1" id="KW-0175">Coiled coil</keyword>
<feature type="region of interest" description="Disordered" evidence="2">
    <location>
        <begin position="425"/>
        <end position="447"/>
    </location>
</feature>
<evidence type="ECO:0000256" key="2">
    <source>
        <dbReference type="SAM" id="MobiDB-lite"/>
    </source>
</evidence>
<keyword evidence="4" id="KW-1185">Reference proteome</keyword>
<evidence type="ECO:0000313" key="4">
    <source>
        <dbReference type="Proteomes" id="UP000077755"/>
    </source>
</evidence>
<dbReference type="Proteomes" id="UP000077755">
    <property type="component" value="Chromosome 5"/>
</dbReference>
<dbReference type="EMBL" id="CP093347">
    <property type="protein sequence ID" value="WOH02042.1"/>
    <property type="molecule type" value="Genomic_DNA"/>
</dbReference>
<gene>
    <name evidence="3" type="ORF">DCAR_0521430</name>
</gene>
<reference evidence="3" key="1">
    <citation type="journal article" date="2016" name="Nat. Genet.">
        <title>A high-quality carrot genome assembly provides new insights into carotenoid accumulation and asterid genome evolution.</title>
        <authorList>
            <person name="Iorizzo M."/>
            <person name="Ellison S."/>
            <person name="Senalik D."/>
            <person name="Zeng P."/>
            <person name="Satapoomin P."/>
            <person name="Huang J."/>
            <person name="Bowman M."/>
            <person name="Iovene M."/>
            <person name="Sanseverino W."/>
            <person name="Cavagnaro P."/>
            <person name="Yildiz M."/>
            <person name="Macko-Podgorni A."/>
            <person name="Moranska E."/>
            <person name="Grzebelus E."/>
            <person name="Grzebelus D."/>
            <person name="Ashrafi H."/>
            <person name="Zheng Z."/>
            <person name="Cheng S."/>
            <person name="Spooner D."/>
            <person name="Van Deynze A."/>
            <person name="Simon P."/>
        </authorList>
    </citation>
    <scope>NUCLEOTIDE SEQUENCE</scope>
    <source>
        <tissue evidence="3">Leaf</tissue>
    </source>
</reference>
<reference evidence="3" key="2">
    <citation type="submission" date="2022-03" db="EMBL/GenBank/DDBJ databases">
        <title>Draft title - Genomic analysis of global carrot germplasm unveils the trajectory of domestication and the origin of high carotenoid orange carrot.</title>
        <authorList>
            <person name="Iorizzo M."/>
            <person name="Ellison S."/>
            <person name="Senalik D."/>
            <person name="Macko-Podgorni A."/>
            <person name="Grzebelus D."/>
            <person name="Bostan H."/>
            <person name="Rolling W."/>
            <person name="Curaba J."/>
            <person name="Simon P."/>
        </authorList>
    </citation>
    <scope>NUCLEOTIDE SEQUENCE</scope>
    <source>
        <tissue evidence="3">Leaf</tissue>
    </source>
</reference>
<protein>
    <recommendedName>
        <fullName evidence="5">ELM2 domain-containing protein</fullName>
    </recommendedName>
</protein>
<name>A0AAF0X7R4_DAUCS</name>
<dbReference type="AlphaFoldDB" id="A0AAF0X7R4"/>
<feature type="compositionally biased region" description="Basic and acidic residues" evidence="2">
    <location>
        <begin position="425"/>
        <end position="441"/>
    </location>
</feature>
<evidence type="ECO:0000313" key="3">
    <source>
        <dbReference type="EMBL" id="WOH02042.1"/>
    </source>
</evidence>
<feature type="coiled-coil region" evidence="1">
    <location>
        <begin position="87"/>
        <end position="114"/>
    </location>
</feature>
<proteinExistence type="predicted"/>
<evidence type="ECO:0008006" key="5">
    <source>
        <dbReference type="Google" id="ProtNLM"/>
    </source>
</evidence>
<sequence>MTSNMDEKKGKDPFSGVNEVVKQKYLFGKYEEKEMLTKLKFLALNHDKPGITPNSIRPLWDQTLRVREVMALTNYPLRKRKLQQFLVDNFERGAQKLRNEQNEAKLRRGKLSQASSASCVLNMTDDNMPKRILLNSLSSGSLLTSGDNSERLPYVSSIMENAKDWYQSDKITSLLVDISGSVHDSNPVTPEYVNIEESESLHLQEGSNLSNLEETRYDCPPSRSNMIIDFLCDQFERMAVPVGHHFQADVPEWDGPSSEVYLKGDPDTSRWLGTKVWPLERRNVKATSGVTDEGKLSSSCSCASPGSANCIRHHILAKRRLLRSELGPLFHIWKFDEMGEEVSKSWTVKEQESFDLIVKRKSSSSNFIRSAMKAFPSKCKKDITSYYFNVFIPRFMSSQTRSLLKEVDVDIDDVNDVYTLNIRRSPKDRSSSGRIRKDVISKKWRHN</sequence>
<evidence type="ECO:0000256" key="1">
    <source>
        <dbReference type="SAM" id="Coils"/>
    </source>
</evidence>
<accession>A0AAF0X7R4</accession>
<dbReference type="KEGG" id="dcr:108220063"/>
<dbReference type="PANTHER" id="PTHR46872">
    <property type="entry name" value="DNA BINDING PROTEIN"/>
    <property type="match status" value="1"/>
</dbReference>
<dbReference type="PANTHER" id="PTHR46872:SF10">
    <property type="entry name" value="MYB-LIKE DOMAIN-CONTAINING PROTEIN"/>
    <property type="match status" value="1"/>
</dbReference>
<organism evidence="3 4">
    <name type="scientific">Daucus carota subsp. sativus</name>
    <name type="common">Carrot</name>
    <dbReference type="NCBI Taxonomy" id="79200"/>
    <lineage>
        <taxon>Eukaryota</taxon>
        <taxon>Viridiplantae</taxon>
        <taxon>Streptophyta</taxon>
        <taxon>Embryophyta</taxon>
        <taxon>Tracheophyta</taxon>
        <taxon>Spermatophyta</taxon>
        <taxon>Magnoliopsida</taxon>
        <taxon>eudicotyledons</taxon>
        <taxon>Gunneridae</taxon>
        <taxon>Pentapetalae</taxon>
        <taxon>asterids</taxon>
        <taxon>campanulids</taxon>
        <taxon>Apiales</taxon>
        <taxon>Apiaceae</taxon>
        <taxon>Apioideae</taxon>
        <taxon>Scandiceae</taxon>
        <taxon>Daucinae</taxon>
        <taxon>Daucus</taxon>
        <taxon>Daucus sect. Daucus</taxon>
    </lineage>
</organism>